<dbReference type="RefSeq" id="WP_036576099.1">
    <property type="nucleotide sequence ID" value="NZ_CABLBW010000001.1"/>
</dbReference>
<evidence type="ECO:0000256" key="1">
    <source>
        <dbReference type="ARBA" id="ARBA00001946"/>
    </source>
</evidence>
<protein>
    <recommendedName>
        <fullName evidence="3">Nudix hydrolase domain-containing protein</fullName>
    </recommendedName>
</protein>
<dbReference type="CDD" id="cd04672">
    <property type="entry name" value="NUDIX_CDP-Chase_like"/>
    <property type="match status" value="1"/>
</dbReference>
<dbReference type="InterPro" id="IPR000086">
    <property type="entry name" value="NUDIX_hydrolase_dom"/>
</dbReference>
<dbReference type="PANTHER" id="PTHR43046:SF16">
    <property type="entry name" value="ADP-RIBOSE PYROPHOSPHATASE YJHB-RELATED"/>
    <property type="match status" value="1"/>
</dbReference>
<keyword evidence="2" id="KW-0378">Hydrolase</keyword>
<dbReference type="Gene3D" id="3.90.79.10">
    <property type="entry name" value="Nucleoside Triphosphate Pyrophosphohydrolase"/>
    <property type="match status" value="1"/>
</dbReference>
<dbReference type="Pfam" id="PF00293">
    <property type="entry name" value="NUDIX"/>
    <property type="match status" value="1"/>
</dbReference>
<dbReference type="PROSITE" id="PS51462">
    <property type="entry name" value="NUDIX"/>
    <property type="match status" value="1"/>
</dbReference>
<name>W9BBF3_9BACI</name>
<dbReference type="InterPro" id="IPR059176">
    <property type="entry name" value="UDP-X_N"/>
</dbReference>
<sequence length="207" mass="23705">METAQQIKLWARQIKDIAQTGLAYGTDVFDRERYHQMNEIATQMLSFISGKKMEEIRKLLPIETGYSTPKIAVRGVVLKKGKLLMVKEAADGLWCLPGGWCDTGLSPSQNIIKEIEEETGLRTEATRLLCLFDQTKHRSSVTLQHIYTIYFQCELIGGELRNSIETEDVAFFNENELPSLSSERIMTWQIKKALYVARKDSSNIYFD</sequence>
<dbReference type="AlphaFoldDB" id="W9BBF3"/>
<dbReference type="STRING" id="171693.BN988_02263"/>
<organism evidence="4 5">
    <name type="scientific">Oceanobacillus picturae</name>
    <dbReference type="NCBI Taxonomy" id="171693"/>
    <lineage>
        <taxon>Bacteria</taxon>
        <taxon>Bacillati</taxon>
        <taxon>Bacillota</taxon>
        <taxon>Bacilli</taxon>
        <taxon>Bacillales</taxon>
        <taxon>Bacillaceae</taxon>
        <taxon>Oceanobacillus</taxon>
    </lineage>
</organism>
<dbReference type="eggNOG" id="COG1051">
    <property type="taxonomic scope" value="Bacteria"/>
</dbReference>
<comment type="caution">
    <text evidence="4">The sequence shown here is derived from an EMBL/GenBank/DDBJ whole genome shotgun (WGS) entry which is preliminary data.</text>
</comment>
<dbReference type="SUPFAM" id="SSF55811">
    <property type="entry name" value="Nudix"/>
    <property type="match status" value="1"/>
</dbReference>
<dbReference type="Proteomes" id="UP000028863">
    <property type="component" value="Unassembled WGS sequence"/>
</dbReference>
<dbReference type="Gene3D" id="6.10.250.1120">
    <property type="match status" value="1"/>
</dbReference>
<evidence type="ECO:0000313" key="5">
    <source>
        <dbReference type="Proteomes" id="UP000028863"/>
    </source>
</evidence>
<keyword evidence="5" id="KW-1185">Reference proteome</keyword>
<evidence type="ECO:0000259" key="3">
    <source>
        <dbReference type="PROSITE" id="PS51462"/>
    </source>
</evidence>
<proteinExistence type="predicted"/>
<dbReference type="InterPro" id="IPR015797">
    <property type="entry name" value="NUDIX_hydrolase-like_dom_sf"/>
</dbReference>
<evidence type="ECO:0000313" key="4">
    <source>
        <dbReference type="EMBL" id="CDO03745.1"/>
    </source>
</evidence>
<dbReference type="PANTHER" id="PTHR43046">
    <property type="entry name" value="GDP-MANNOSE MANNOSYL HYDROLASE"/>
    <property type="match status" value="1"/>
</dbReference>
<dbReference type="GO" id="GO:0016787">
    <property type="term" value="F:hydrolase activity"/>
    <property type="evidence" value="ECO:0007669"/>
    <property type="project" value="UniProtKB-KW"/>
</dbReference>
<comment type="cofactor">
    <cofactor evidence="1">
        <name>Mg(2+)</name>
        <dbReference type="ChEBI" id="CHEBI:18420"/>
    </cofactor>
</comment>
<dbReference type="EMBL" id="CCAX010000001">
    <property type="protein sequence ID" value="CDO03745.1"/>
    <property type="molecule type" value="Genomic_DNA"/>
</dbReference>
<feature type="domain" description="Nudix hydrolase" evidence="3">
    <location>
        <begin position="68"/>
        <end position="198"/>
    </location>
</feature>
<reference evidence="4" key="2">
    <citation type="submission" date="2014-03" db="EMBL/GenBank/DDBJ databases">
        <authorList>
            <person name="Urmite Genomes"/>
        </authorList>
    </citation>
    <scope>NUCLEOTIDE SEQUENCE</scope>
    <source>
        <strain evidence="4">S1</strain>
    </source>
</reference>
<dbReference type="Pfam" id="PF12535">
    <property type="entry name" value="Nudix_N"/>
    <property type="match status" value="1"/>
</dbReference>
<gene>
    <name evidence="4" type="ORF">BN988_02263</name>
</gene>
<reference evidence="4" key="1">
    <citation type="submission" date="2014-03" db="EMBL/GenBank/DDBJ databases">
        <title>Draft genome sequencing of Oceanobacillus picturae strain S1 isolated from human gut.</title>
        <authorList>
            <person name="Croce O."/>
            <person name="Lagier J.C."/>
            <person name="Raoult D."/>
        </authorList>
    </citation>
    <scope>NUCLEOTIDE SEQUENCE [LARGE SCALE GENOMIC DNA]</scope>
    <source>
        <strain evidence="4">S1</strain>
    </source>
</reference>
<accession>W9BBF3</accession>
<evidence type="ECO:0000256" key="2">
    <source>
        <dbReference type="ARBA" id="ARBA00022801"/>
    </source>
</evidence>